<evidence type="ECO:0000256" key="5">
    <source>
        <dbReference type="SAM" id="MobiDB-lite"/>
    </source>
</evidence>
<dbReference type="Pfam" id="PF13920">
    <property type="entry name" value="zf-C3HC4_3"/>
    <property type="match status" value="1"/>
</dbReference>
<keyword evidence="8" id="KW-1185">Reference proteome</keyword>
<gene>
    <name evidence="7" type="ORF">C2E20_3676</name>
</gene>
<dbReference type="GO" id="GO:0008270">
    <property type="term" value="F:zinc ion binding"/>
    <property type="evidence" value="ECO:0007669"/>
    <property type="project" value="UniProtKB-KW"/>
</dbReference>
<dbReference type="SMART" id="SM00248">
    <property type="entry name" value="ANK"/>
    <property type="match status" value="3"/>
</dbReference>
<dbReference type="AlphaFoldDB" id="A0A2P6VGI9"/>
<feature type="region of interest" description="Disordered" evidence="5">
    <location>
        <begin position="270"/>
        <end position="306"/>
    </location>
</feature>
<keyword evidence="4" id="KW-0479">Metal-binding</keyword>
<feature type="domain" description="RING-type" evidence="6">
    <location>
        <begin position="732"/>
        <end position="770"/>
    </location>
</feature>
<dbReference type="InterPro" id="IPR001841">
    <property type="entry name" value="Znf_RING"/>
</dbReference>
<dbReference type="PROSITE" id="PS50088">
    <property type="entry name" value="ANK_REPEAT"/>
    <property type="match status" value="1"/>
</dbReference>
<keyword evidence="2 3" id="KW-0040">ANK repeat</keyword>
<evidence type="ECO:0000313" key="7">
    <source>
        <dbReference type="EMBL" id="PSC73191.1"/>
    </source>
</evidence>
<accession>A0A2P6VGI9</accession>
<reference evidence="7 8" key="1">
    <citation type="journal article" date="2018" name="Plant J.">
        <title>Genome sequences of Chlorella sorokiniana UTEX 1602 and Micractinium conductrix SAG 241.80: implications to maltose excretion by a green alga.</title>
        <authorList>
            <person name="Arriola M.B."/>
            <person name="Velmurugan N."/>
            <person name="Zhang Y."/>
            <person name="Plunkett M.H."/>
            <person name="Hondzo H."/>
            <person name="Barney B.M."/>
        </authorList>
    </citation>
    <scope>NUCLEOTIDE SEQUENCE [LARGE SCALE GENOMIC DNA]</scope>
    <source>
        <strain evidence="7 8">SAG 241.80</strain>
    </source>
</reference>
<dbReference type="Gene3D" id="1.25.40.20">
    <property type="entry name" value="Ankyrin repeat-containing domain"/>
    <property type="match status" value="1"/>
</dbReference>
<dbReference type="PROSITE" id="PS51257">
    <property type="entry name" value="PROKAR_LIPOPROTEIN"/>
    <property type="match status" value="1"/>
</dbReference>
<dbReference type="OrthoDB" id="544986at2759"/>
<evidence type="ECO:0000256" key="1">
    <source>
        <dbReference type="ARBA" id="ARBA00022737"/>
    </source>
</evidence>
<dbReference type="SUPFAM" id="SSF57850">
    <property type="entry name" value="RING/U-box"/>
    <property type="match status" value="1"/>
</dbReference>
<keyword evidence="4" id="KW-0862">Zinc</keyword>
<dbReference type="PANTHER" id="PTHR24123">
    <property type="entry name" value="ANKYRIN REPEAT-CONTAINING"/>
    <property type="match status" value="1"/>
</dbReference>
<feature type="region of interest" description="Disordered" evidence="5">
    <location>
        <begin position="604"/>
        <end position="624"/>
    </location>
</feature>
<dbReference type="InterPro" id="IPR036770">
    <property type="entry name" value="Ankyrin_rpt-contain_sf"/>
</dbReference>
<dbReference type="InterPro" id="IPR002110">
    <property type="entry name" value="Ankyrin_rpt"/>
</dbReference>
<keyword evidence="4" id="KW-0863">Zinc-finger</keyword>
<protein>
    <recommendedName>
        <fullName evidence="6">RING-type domain-containing protein</fullName>
    </recommendedName>
</protein>
<feature type="repeat" description="ANK" evidence="3">
    <location>
        <begin position="179"/>
        <end position="211"/>
    </location>
</feature>
<evidence type="ECO:0000259" key="6">
    <source>
        <dbReference type="PROSITE" id="PS50089"/>
    </source>
</evidence>
<dbReference type="Proteomes" id="UP000239649">
    <property type="component" value="Unassembled WGS sequence"/>
</dbReference>
<feature type="compositionally biased region" description="Low complexity" evidence="5">
    <location>
        <begin position="470"/>
        <end position="498"/>
    </location>
</feature>
<dbReference type="STRING" id="554055.A0A2P6VGI9"/>
<evidence type="ECO:0000313" key="8">
    <source>
        <dbReference type="Proteomes" id="UP000239649"/>
    </source>
</evidence>
<dbReference type="Pfam" id="PF12796">
    <property type="entry name" value="Ank_2"/>
    <property type="match status" value="1"/>
</dbReference>
<feature type="compositionally biased region" description="Gly residues" evidence="5">
    <location>
        <begin position="322"/>
        <end position="333"/>
    </location>
</feature>
<sequence length="780" mass="80743">MPRARGAAGTVGSWSGCSCANCNKRRSVGLRAEDIDLLAEDIADLLDQGDFRYEDHPEIEPGVESWIFNSNTAAARALVGAVSAGDAEKLTGAWRELAVEDNIEEFYRAETAGQLLILAAQLGKAACIKPLLSLGASLEAVDDHGHQGPALLHAASGGNVAAVRALLEAGASPDQQDVRGQSALIVAVLADRAAVSEVLLSAGADANRADSFGATPIWYCGQFNALDCIPVLGLHGADAFHVDPQTQDDPVEAALKQGYTRAAEALRRLQQRQRMRERQKSGGAASAAQPPPSSEKELAEKQQQADAAMAALLAELEQSSVNGGGGGGKGAAGASGKKKKGARQQHQHHHHHGAAPPSHEQQQQRDDQQQQQQQQPQAQQQQHAQQQRPRPSRQQQQQEEPASPPAVPSPSSNGPLASLIAVLHPRSEAVVLSVAAARSTAADSSKRPRPKRPASANGSSGEAAGERPDSPAQPAQPAPHADALTAAAAAAAEETQQPAKEDPHAELRRQWESLLGEAAACGADTGAQQRFAVAVEQQMQSVAEAGVSVKYGKKLLGKLQRAPAAAAALAAAADAAREVLVPGFDEAMAAAEAAERRANPAAALPDDLFSDEPPAAARQPCAAERRSAAAEGGLEAALAEARSLRAFLQEAALEAGERVLAALQQRRGARQAHQAAAGAAAAVAARAQHLPAALGAGLAGAGQLSQLPLLAAAPAGAAVHDGHDGLTLDNECVICMADIRRVLCVPCGHMCVCARCMPLVQADGACPLCRAPLQDAMQIF</sequence>
<dbReference type="InterPro" id="IPR051165">
    <property type="entry name" value="Multifunctional_ANK_Repeat"/>
</dbReference>
<evidence type="ECO:0000256" key="2">
    <source>
        <dbReference type="ARBA" id="ARBA00023043"/>
    </source>
</evidence>
<feature type="compositionally biased region" description="Low complexity" evidence="5">
    <location>
        <begin position="369"/>
        <end position="401"/>
    </location>
</feature>
<dbReference type="InterPro" id="IPR013083">
    <property type="entry name" value="Znf_RING/FYVE/PHD"/>
</dbReference>
<dbReference type="PANTHER" id="PTHR24123:SF33">
    <property type="entry name" value="PROTEIN HOS4"/>
    <property type="match status" value="1"/>
</dbReference>
<dbReference type="EMBL" id="LHPF02000008">
    <property type="protein sequence ID" value="PSC73191.1"/>
    <property type="molecule type" value="Genomic_DNA"/>
</dbReference>
<comment type="caution">
    <text evidence="7">The sequence shown here is derived from an EMBL/GenBank/DDBJ whole genome shotgun (WGS) entry which is preliminary data.</text>
</comment>
<dbReference type="PROSITE" id="PS50297">
    <property type="entry name" value="ANK_REP_REGION"/>
    <property type="match status" value="1"/>
</dbReference>
<evidence type="ECO:0000256" key="4">
    <source>
        <dbReference type="PROSITE-ProRule" id="PRU00175"/>
    </source>
</evidence>
<feature type="compositionally biased region" description="Basic residues" evidence="5">
    <location>
        <begin position="336"/>
        <end position="353"/>
    </location>
</feature>
<dbReference type="Gene3D" id="3.30.40.10">
    <property type="entry name" value="Zinc/RING finger domain, C3HC4 (zinc finger)"/>
    <property type="match status" value="1"/>
</dbReference>
<evidence type="ECO:0000256" key="3">
    <source>
        <dbReference type="PROSITE-ProRule" id="PRU00023"/>
    </source>
</evidence>
<dbReference type="PROSITE" id="PS50089">
    <property type="entry name" value="ZF_RING_2"/>
    <property type="match status" value="1"/>
</dbReference>
<name>A0A2P6VGI9_9CHLO</name>
<organism evidence="7 8">
    <name type="scientific">Micractinium conductrix</name>
    <dbReference type="NCBI Taxonomy" id="554055"/>
    <lineage>
        <taxon>Eukaryota</taxon>
        <taxon>Viridiplantae</taxon>
        <taxon>Chlorophyta</taxon>
        <taxon>core chlorophytes</taxon>
        <taxon>Trebouxiophyceae</taxon>
        <taxon>Chlorellales</taxon>
        <taxon>Chlorellaceae</taxon>
        <taxon>Chlorella clade</taxon>
        <taxon>Micractinium</taxon>
    </lineage>
</organism>
<keyword evidence="1" id="KW-0677">Repeat</keyword>
<proteinExistence type="predicted"/>
<dbReference type="SUPFAM" id="SSF48403">
    <property type="entry name" value="Ankyrin repeat"/>
    <property type="match status" value="1"/>
</dbReference>
<feature type="region of interest" description="Disordered" evidence="5">
    <location>
        <begin position="435"/>
        <end position="505"/>
    </location>
</feature>
<feature type="compositionally biased region" description="Low complexity" evidence="5">
    <location>
        <begin position="454"/>
        <end position="463"/>
    </location>
</feature>
<feature type="region of interest" description="Disordered" evidence="5">
    <location>
        <begin position="319"/>
        <end position="420"/>
    </location>
</feature>